<keyword evidence="1" id="KW-0808">Transferase</keyword>
<evidence type="ECO:0000313" key="1">
    <source>
        <dbReference type="EMBL" id="WWQ66097.1"/>
    </source>
</evidence>
<dbReference type="EC" id="2.4.-.-" evidence="1"/>
<evidence type="ECO:0000313" key="2">
    <source>
        <dbReference type="Proteomes" id="UP001432251"/>
    </source>
</evidence>
<sequence>MQATANPRLSVIVPVYNVELYLDECLRSLAAQTFTAFEVVMVDDGSADGSAAIAAEWAARDPRFRLISQPNRGLGAARNTGVRAMDPRAEYLAFVDSDDTLPPNAYELLIETLDETGSDFAAGNVTRFRSAGHVQSPVHRTPFATTRLRTHISSFRPLLTDRTAWNKVYRRAFWERHALAYPEGMLYEDAPVSIPAHYLADSVDVLSEPIYHWREREIGERSITQNRTDPRGLTDRVRSIRMVRDFLSERIGSDPMYADHLAVYDRNALYEEMPLFWKVLPGSDPAYRTAFLDQVGRLARDIGQDKVRALPVPHKLKIYLTVHRRVDELIALLEYEKKHGGSIPVAGVLRPRAAYPFLDAARPVPDSVLRLDHQELGLRSRLDTVTWDEDGKLRLSGWAFARQLGAETRGQSLKTLVLSEKGGRKKVVVPARSHYDPEATVASGAEFRHADWAGFTATVNPDRLRRRGRWTDGIWHVRIAVGGTRATPRRGPLHGARTGTGQTPPAHWVSPTSASPRRSRTASCTCAWRRHRPAPSKSVTRTATWSSAVCCVRRRRARPPCDCATARPGGCCSRRWTSGCRTRTAGCRSRPACGRRTCARPATTTSGCARHRPNARSPAGTPRSCSGPRTPSGPSVSPSCSTTARATAGPSSPTGSARCTRGARRAATSSSSTSPRSRWSSGSPPTRTAPSPSAAATRRPVPTPCA</sequence>
<keyword evidence="1" id="KW-0328">Glycosyltransferase</keyword>
<reference evidence="1" key="1">
    <citation type="journal article" date="2025" name="Int. J. Syst. Evol. Microbiol.">
        <title>Streptomyces citrinus sp. nov., with yellow diffusible pigment.</title>
        <authorList>
            <person name="He Y."/>
            <person name="Yang E."/>
            <person name="Xu J."/>
            <person name="Sun Y."/>
            <person name="Sun L."/>
        </authorList>
    </citation>
    <scope>NUCLEOTIDE SEQUENCE</scope>
    <source>
        <strain evidence="1">Q6</strain>
    </source>
</reference>
<dbReference type="EMBL" id="CP146022">
    <property type="protein sequence ID" value="WWQ66097.1"/>
    <property type="molecule type" value="Genomic_DNA"/>
</dbReference>
<protein>
    <submittedName>
        <fullName evidence="1">Glycosyltransferase family 2 protein</fullName>
        <ecNumber evidence="1">2.4.-.-</ecNumber>
    </submittedName>
</protein>
<gene>
    <name evidence="1" type="ORF">V2W30_24060</name>
</gene>
<name>A0ACD5AFW7_9ACTN</name>
<proteinExistence type="predicted"/>
<accession>A0ACD5AFW7</accession>
<keyword evidence="2" id="KW-1185">Reference proteome</keyword>
<organism evidence="1 2">
    <name type="scientific">Streptomyces citrinus</name>
    <dbReference type="NCBI Taxonomy" id="3118173"/>
    <lineage>
        <taxon>Bacteria</taxon>
        <taxon>Bacillati</taxon>
        <taxon>Actinomycetota</taxon>
        <taxon>Actinomycetes</taxon>
        <taxon>Kitasatosporales</taxon>
        <taxon>Streptomycetaceae</taxon>
        <taxon>Streptomyces</taxon>
    </lineage>
</organism>
<dbReference type="Proteomes" id="UP001432251">
    <property type="component" value="Chromosome"/>
</dbReference>